<dbReference type="EMBL" id="BART01012977">
    <property type="protein sequence ID" value="GAG87675.1"/>
    <property type="molecule type" value="Genomic_DNA"/>
</dbReference>
<evidence type="ECO:0000313" key="1">
    <source>
        <dbReference type="EMBL" id="GAG87675.1"/>
    </source>
</evidence>
<comment type="caution">
    <text evidence="1">The sequence shown here is derived from an EMBL/GenBank/DDBJ whole genome shotgun (WGS) entry which is preliminary data.</text>
</comment>
<gene>
    <name evidence="1" type="ORF">S01H4_26798</name>
</gene>
<reference evidence="1" key="1">
    <citation type="journal article" date="2014" name="Front. Microbiol.">
        <title>High frequency of phylogenetically diverse reductive dehalogenase-homologous genes in deep subseafloor sedimentary metagenomes.</title>
        <authorList>
            <person name="Kawai M."/>
            <person name="Futagami T."/>
            <person name="Toyoda A."/>
            <person name="Takaki Y."/>
            <person name="Nishi S."/>
            <person name="Hori S."/>
            <person name="Arai W."/>
            <person name="Tsubouchi T."/>
            <person name="Morono Y."/>
            <person name="Uchiyama I."/>
            <person name="Ito T."/>
            <person name="Fujiyama A."/>
            <person name="Inagaki F."/>
            <person name="Takami H."/>
        </authorList>
    </citation>
    <scope>NUCLEOTIDE SEQUENCE</scope>
    <source>
        <strain evidence="1">Expedition CK06-06</strain>
    </source>
</reference>
<name>X1AY26_9ZZZZ</name>
<organism evidence="1">
    <name type="scientific">marine sediment metagenome</name>
    <dbReference type="NCBI Taxonomy" id="412755"/>
    <lineage>
        <taxon>unclassified sequences</taxon>
        <taxon>metagenomes</taxon>
        <taxon>ecological metagenomes</taxon>
    </lineage>
</organism>
<feature type="non-terminal residue" evidence="1">
    <location>
        <position position="30"/>
    </location>
</feature>
<proteinExistence type="predicted"/>
<protein>
    <submittedName>
        <fullName evidence="1">Uncharacterized protein</fullName>
    </submittedName>
</protein>
<dbReference type="AlphaFoldDB" id="X1AY26"/>
<sequence>MSKKHVNLLNELKEHKHPEIIGKKDVYNLD</sequence>
<accession>X1AY26</accession>